<dbReference type="AlphaFoldDB" id="A0A0K2JIE8"/>
<evidence type="ECO:0000256" key="7">
    <source>
        <dbReference type="ARBA" id="ARBA00023136"/>
    </source>
</evidence>
<keyword evidence="4" id="KW-1003">Cell membrane</keyword>
<dbReference type="Proteomes" id="UP000062963">
    <property type="component" value="Chromosome"/>
</dbReference>
<proteinExistence type="inferred from homology"/>
<dbReference type="NCBIfam" id="NF043064">
    <property type="entry name" value="MMSYN1_0877"/>
    <property type="match status" value="1"/>
</dbReference>
<keyword evidence="10" id="KW-1185">Reference proteome</keyword>
<evidence type="ECO:0000256" key="8">
    <source>
        <dbReference type="SAM" id="Phobius"/>
    </source>
</evidence>
<name>A0A0K2JIE8_SPIKU</name>
<keyword evidence="5 8" id="KW-0812">Transmembrane</keyword>
<dbReference type="EMBL" id="CP010899">
    <property type="protein sequence ID" value="ALA98202.1"/>
    <property type="molecule type" value="Genomic_DNA"/>
</dbReference>
<protein>
    <recommendedName>
        <fullName evidence="11">ECF transporter S component</fullName>
    </recommendedName>
</protein>
<evidence type="ECO:0000256" key="2">
    <source>
        <dbReference type="ARBA" id="ARBA00005540"/>
    </source>
</evidence>
<feature type="transmembrane region" description="Helical" evidence="8">
    <location>
        <begin position="129"/>
        <end position="155"/>
    </location>
</feature>
<comment type="similarity">
    <text evidence="2">Belongs to the prokaryotic riboflavin transporter (P-RFT) (TC 2.A.87) family.</text>
</comment>
<dbReference type="InterPro" id="IPR025720">
    <property type="entry name" value="RibU"/>
</dbReference>
<organism evidence="9 10">
    <name type="scientific">Spiroplasma kunkelii CR2-3x</name>
    <dbReference type="NCBI Taxonomy" id="273035"/>
    <lineage>
        <taxon>Bacteria</taxon>
        <taxon>Bacillati</taxon>
        <taxon>Mycoplasmatota</taxon>
        <taxon>Mollicutes</taxon>
        <taxon>Entomoplasmatales</taxon>
        <taxon>Spiroplasmataceae</taxon>
        <taxon>Spiroplasma</taxon>
    </lineage>
</organism>
<dbReference type="OrthoDB" id="390231at2"/>
<dbReference type="PANTHER" id="PTHR38438:SF1">
    <property type="entry name" value="RIBOFLAVIN TRANSPORTER RIBU"/>
    <property type="match status" value="1"/>
</dbReference>
<dbReference type="GO" id="GO:0005886">
    <property type="term" value="C:plasma membrane"/>
    <property type="evidence" value="ECO:0007669"/>
    <property type="project" value="UniProtKB-SubCell"/>
</dbReference>
<evidence type="ECO:0000313" key="10">
    <source>
        <dbReference type="Proteomes" id="UP000062963"/>
    </source>
</evidence>
<dbReference type="KEGG" id="skn:SKUN_001334"/>
<keyword evidence="3" id="KW-0813">Transport</keyword>
<reference evidence="9 10" key="1">
    <citation type="journal article" date="2015" name="Genome Announc.">
        <title>Complete Genome Sequence of Spiroplasma kunkelii Strain CR2-3x, Causal Agent of Corn Stunt Disease in Zea mays L.</title>
        <authorList>
            <person name="Davis R.E."/>
            <person name="Shao J."/>
            <person name="Dally E.L."/>
            <person name="Zhao Y."/>
            <person name="Gasparich G.E."/>
            <person name="Gaynor B.J."/>
            <person name="Athey J.C."/>
            <person name="Harrison N.A."/>
            <person name="Donofrio N."/>
        </authorList>
    </citation>
    <scope>NUCLEOTIDE SEQUENCE [LARGE SCALE GENOMIC DNA]</scope>
    <source>
        <strain evidence="9 10">CR2-3x</strain>
    </source>
</reference>
<dbReference type="PATRIC" id="fig|273035.7.peg.1641"/>
<gene>
    <name evidence="9" type="ORF">SKUN_001334</name>
</gene>
<feature type="transmembrane region" description="Helical" evidence="8">
    <location>
        <begin position="90"/>
        <end position="108"/>
    </location>
</feature>
<keyword evidence="6 8" id="KW-1133">Transmembrane helix</keyword>
<dbReference type="InterPro" id="IPR024529">
    <property type="entry name" value="ECF_trnsprt_substrate-spec"/>
</dbReference>
<dbReference type="GO" id="GO:0032217">
    <property type="term" value="F:riboflavin transmembrane transporter activity"/>
    <property type="evidence" value="ECO:0007669"/>
    <property type="project" value="InterPro"/>
</dbReference>
<evidence type="ECO:0008006" key="11">
    <source>
        <dbReference type="Google" id="ProtNLM"/>
    </source>
</evidence>
<dbReference type="Gene3D" id="1.10.1760.20">
    <property type="match status" value="1"/>
</dbReference>
<evidence type="ECO:0000256" key="4">
    <source>
        <dbReference type="ARBA" id="ARBA00022475"/>
    </source>
</evidence>
<evidence type="ECO:0000256" key="1">
    <source>
        <dbReference type="ARBA" id="ARBA00004651"/>
    </source>
</evidence>
<evidence type="ECO:0000313" key="9">
    <source>
        <dbReference type="EMBL" id="ALA98202.1"/>
    </source>
</evidence>
<dbReference type="InterPro" id="IPR053647">
    <property type="entry name" value="Riboflavin_Transporter_RibV"/>
</dbReference>
<evidence type="ECO:0000256" key="5">
    <source>
        <dbReference type="ARBA" id="ARBA00022692"/>
    </source>
</evidence>
<keyword evidence="7 8" id="KW-0472">Membrane</keyword>
<comment type="subcellular location">
    <subcellularLocation>
        <location evidence="1">Cell membrane</location>
        <topology evidence="1">Multi-pass membrane protein</topology>
    </subcellularLocation>
</comment>
<evidence type="ECO:0000256" key="6">
    <source>
        <dbReference type="ARBA" id="ARBA00022989"/>
    </source>
</evidence>
<dbReference type="PANTHER" id="PTHR38438">
    <property type="entry name" value="RIBOFLAVIN TRANSPORTER RIBU"/>
    <property type="match status" value="1"/>
</dbReference>
<dbReference type="Pfam" id="PF12822">
    <property type="entry name" value="ECF_trnsprt"/>
    <property type="match status" value="1"/>
</dbReference>
<feature type="transmembrane region" description="Helical" evidence="8">
    <location>
        <begin position="16"/>
        <end position="33"/>
    </location>
</feature>
<dbReference type="RefSeq" id="WP_053391282.1">
    <property type="nucleotide sequence ID" value="NZ_CP010899.1"/>
</dbReference>
<evidence type="ECO:0000256" key="3">
    <source>
        <dbReference type="ARBA" id="ARBA00022448"/>
    </source>
</evidence>
<feature type="transmembrane region" description="Helical" evidence="8">
    <location>
        <begin position="54"/>
        <end position="78"/>
    </location>
</feature>
<feature type="transmembrane region" description="Helical" evidence="8">
    <location>
        <begin position="175"/>
        <end position="200"/>
    </location>
</feature>
<sequence>MQTKIKNLFYLDTKRIVAMAIVIALYVLLSWLSKIMNLTVFPVALFLKIELTDFLMLLSLRLFGIIYAIFLTISVSWLRMIYLGNTPIDVLSLMLADLIFLLVFWLGDNFLRKGFNHLFKNNFSKKADYLITTINVSLATIIVSLVMTLFNWLFIYDMYAHFLHLPHETVQWFKSILVAIVIPFNLLKFTINSIIFILIYRAVIHLQKQFIIIKPTKKLTEVLYDYNIIDQIYF</sequence>
<dbReference type="STRING" id="273035.SKUN_001334"/>
<accession>A0A0K2JIE8</accession>